<dbReference type="Proteomes" id="UP001189624">
    <property type="component" value="Chromosome 11"/>
</dbReference>
<dbReference type="EMBL" id="OY731408">
    <property type="protein sequence ID" value="CAJ1978613.1"/>
    <property type="molecule type" value="Genomic_DNA"/>
</dbReference>
<organism evidence="1 2">
    <name type="scientific">Sphenostylis stenocarpa</name>
    <dbReference type="NCBI Taxonomy" id="92480"/>
    <lineage>
        <taxon>Eukaryota</taxon>
        <taxon>Viridiplantae</taxon>
        <taxon>Streptophyta</taxon>
        <taxon>Embryophyta</taxon>
        <taxon>Tracheophyta</taxon>
        <taxon>Spermatophyta</taxon>
        <taxon>Magnoliopsida</taxon>
        <taxon>eudicotyledons</taxon>
        <taxon>Gunneridae</taxon>
        <taxon>Pentapetalae</taxon>
        <taxon>rosids</taxon>
        <taxon>fabids</taxon>
        <taxon>Fabales</taxon>
        <taxon>Fabaceae</taxon>
        <taxon>Papilionoideae</taxon>
        <taxon>50 kb inversion clade</taxon>
        <taxon>NPAAA clade</taxon>
        <taxon>indigoferoid/millettioid clade</taxon>
        <taxon>Phaseoleae</taxon>
        <taxon>Sphenostylis</taxon>
    </lineage>
</organism>
<accession>A0AA86W5C7</accession>
<dbReference type="AlphaFoldDB" id="A0AA86W5C7"/>
<proteinExistence type="predicted"/>
<evidence type="ECO:0000313" key="1">
    <source>
        <dbReference type="EMBL" id="CAJ1978613.1"/>
    </source>
</evidence>
<protein>
    <submittedName>
        <fullName evidence="1">Uncharacterized protein</fullName>
    </submittedName>
</protein>
<keyword evidence="2" id="KW-1185">Reference proteome</keyword>
<name>A0AA86W5C7_9FABA</name>
<sequence length="97" mass="11113">MTLEEDFAVPQKACMEHVNVYLLDSVCVFTHHFCLRRDVKATTHTLPLAHNQCMIDSCSEFDLCGVKQRGSVWGLNLQRMSSISRPLAMQRRKSKSE</sequence>
<dbReference type="Gramene" id="rna-AYBTSS11_LOCUS30809">
    <property type="protein sequence ID" value="CAJ1978613.1"/>
    <property type="gene ID" value="gene-AYBTSS11_LOCUS30809"/>
</dbReference>
<gene>
    <name evidence="1" type="ORF">AYBTSS11_LOCUS30809</name>
</gene>
<reference evidence="1" key="1">
    <citation type="submission" date="2023-10" db="EMBL/GenBank/DDBJ databases">
        <authorList>
            <person name="Domelevo Entfellner J.-B."/>
        </authorList>
    </citation>
    <scope>NUCLEOTIDE SEQUENCE</scope>
</reference>
<evidence type="ECO:0000313" key="2">
    <source>
        <dbReference type="Proteomes" id="UP001189624"/>
    </source>
</evidence>